<dbReference type="AlphaFoldDB" id="A0A919U4J6"/>
<dbReference type="EMBL" id="BONO01000024">
    <property type="protein sequence ID" value="GIG37556.1"/>
    <property type="molecule type" value="Genomic_DNA"/>
</dbReference>
<organism evidence="2 3">
    <name type="scientific">Cellulomonas pakistanensis</name>
    <dbReference type="NCBI Taxonomy" id="992287"/>
    <lineage>
        <taxon>Bacteria</taxon>
        <taxon>Bacillati</taxon>
        <taxon>Actinomycetota</taxon>
        <taxon>Actinomycetes</taxon>
        <taxon>Micrococcales</taxon>
        <taxon>Cellulomonadaceae</taxon>
        <taxon>Cellulomonas</taxon>
    </lineage>
</organism>
<sequence length="228" mass="24610">MPETWAKAAVVLTLVVPGFVYRASWQSVAGPDPARPDFGTRVLHAIVATATFAGVYGTVLGPALLAVARDPELAVEGARTAAVAFLLLAIGIPWAAARICLALARSRPYRRLVARSLTALRLHPPRPAPSAWDYAFRRVRSGWVRVRFSDGQWLGGCYGDHSFVSAYPDPQELYVEEGWVVRADGSFTDRLHSPGGMLIDCTAAIAIDFVPADRDTRGGAHDDTNGEL</sequence>
<proteinExistence type="predicted"/>
<gene>
    <name evidence="2" type="ORF">Cpa01nite_29370</name>
</gene>
<keyword evidence="1" id="KW-1133">Transmembrane helix</keyword>
<keyword evidence="3" id="KW-1185">Reference proteome</keyword>
<reference evidence="2" key="1">
    <citation type="submission" date="2021-01" db="EMBL/GenBank/DDBJ databases">
        <title>Whole genome shotgun sequence of Cellulomonas pakistanensis NBRC 110800.</title>
        <authorList>
            <person name="Komaki H."/>
            <person name="Tamura T."/>
        </authorList>
    </citation>
    <scope>NUCLEOTIDE SEQUENCE</scope>
    <source>
        <strain evidence="2">NBRC 110800</strain>
    </source>
</reference>
<feature type="transmembrane region" description="Helical" evidence="1">
    <location>
        <begin position="46"/>
        <end position="68"/>
    </location>
</feature>
<comment type="caution">
    <text evidence="2">The sequence shown here is derived from an EMBL/GenBank/DDBJ whole genome shotgun (WGS) entry which is preliminary data.</text>
</comment>
<name>A0A919U4J6_9CELL</name>
<dbReference type="InterPro" id="IPR045919">
    <property type="entry name" value="DUF6338"/>
</dbReference>
<accession>A0A919U4J6</accession>
<keyword evidence="1" id="KW-0472">Membrane</keyword>
<feature type="transmembrane region" description="Helical" evidence="1">
    <location>
        <begin position="80"/>
        <end position="104"/>
    </location>
</feature>
<evidence type="ECO:0000313" key="2">
    <source>
        <dbReference type="EMBL" id="GIG37556.1"/>
    </source>
</evidence>
<keyword evidence="1" id="KW-0812">Transmembrane</keyword>
<dbReference type="RefSeq" id="WP_203669533.1">
    <property type="nucleotide sequence ID" value="NZ_BONO01000024.1"/>
</dbReference>
<dbReference type="Pfam" id="PF19865">
    <property type="entry name" value="DUF6338"/>
    <property type="match status" value="1"/>
</dbReference>
<evidence type="ECO:0000313" key="3">
    <source>
        <dbReference type="Proteomes" id="UP000642125"/>
    </source>
</evidence>
<evidence type="ECO:0000256" key="1">
    <source>
        <dbReference type="SAM" id="Phobius"/>
    </source>
</evidence>
<protein>
    <submittedName>
        <fullName evidence="2">Uncharacterized protein</fullName>
    </submittedName>
</protein>
<dbReference type="Proteomes" id="UP000642125">
    <property type="component" value="Unassembled WGS sequence"/>
</dbReference>